<accession>A0A0K2UPU9</accession>
<name>A0A0K2UPU9_LEPSM</name>
<evidence type="ECO:0000256" key="1">
    <source>
        <dbReference type="SAM" id="Phobius"/>
    </source>
</evidence>
<evidence type="ECO:0000313" key="2">
    <source>
        <dbReference type="EMBL" id="CDW39857.1"/>
    </source>
</evidence>
<dbReference type="AlphaFoldDB" id="A0A0K2UPU9"/>
<organism evidence="2">
    <name type="scientific">Lepeophtheirus salmonis</name>
    <name type="common">Salmon louse</name>
    <name type="synonym">Caligus salmonis</name>
    <dbReference type="NCBI Taxonomy" id="72036"/>
    <lineage>
        <taxon>Eukaryota</taxon>
        <taxon>Metazoa</taxon>
        <taxon>Ecdysozoa</taxon>
        <taxon>Arthropoda</taxon>
        <taxon>Crustacea</taxon>
        <taxon>Multicrustacea</taxon>
        <taxon>Hexanauplia</taxon>
        <taxon>Copepoda</taxon>
        <taxon>Siphonostomatoida</taxon>
        <taxon>Caligidae</taxon>
        <taxon>Lepeophtheirus</taxon>
    </lineage>
</organism>
<feature type="transmembrane region" description="Helical" evidence="1">
    <location>
        <begin position="25"/>
        <end position="52"/>
    </location>
</feature>
<sequence>MLSFQKKKNINKLNGIRHAVNAKRIWTFASCFAYGVPSTCCLFLCLSVFNYIHFKT</sequence>
<proteinExistence type="predicted"/>
<keyword evidence="1" id="KW-1133">Transmembrane helix</keyword>
<dbReference type="EMBL" id="HACA01022497">
    <property type="protein sequence ID" value="CDW39858.1"/>
    <property type="molecule type" value="Transcribed_RNA"/>
</dbReference>
<keyword evidence="1" id="KW-0812">Transmembrane</keyword>
<protein>
    <submittedName>
        <fullName evidence="2">Uncharacterized protein</fullName>
    </submittedName>
</protein>
<keyword evidence="1" id="KW-0472">Membrane</keyword>
<reference evidence="2" key="1">
    <citation type="submission" date="2014-05" db="EMBL/GenBank/DDBJ databases">
        <authorList>
            <person name="Chronopoulou M."/>
        </authorList>
    </citation>
    <scope>NUCLEOTIDE SEQUENCE</scope>
    <source>
        <tissue evidence="2">Whole organism</tissue>
    </source>
</reference>
<dbReference type="EMBL" id="HACA01022496">
    <property type="protein sequence ID" value="CDW39857.1"/>
    <property type="molecule type" value="Transcribed_RNA"/>
</dbReference>